<evidence type="ECO:0000259" key="5">
    <source>
        <dbReference type="PROSITE" id="PS50921"/>
    </source>
</evidence>
<evidence type="ECO:0000313" key="6">
    <source>
        <dbReference type="EMBL" id="SNS73313.1"/>
    </source>
</evidence>
<evidence type="ECO:0000256" key="2">
    <source>
        <dbReference type="ARBA" id="ARBA00022777"/>
    </source>
</evidence>
<evidence type="ECO:0000256" key="4">
    <source>
        <dbReference type="ARBA" id="ARBA00023163"/>
    </source>
</evidence>
<sequence>MTTVSADSLAQVFVEVADTLIDEFDLIEFLQMLADRVAGLTDHATVGILLADPNGRLHFMAASDESAKLLELLQLKQQDGPCFDAFRTGRPVVNTDLNAPAAAESWPQFAQHAAALGFRSVHAFPLRLRDEIIGAMGLFGRTVGDLGDGDVRIVQALADVAAISLLQERTISRAEVLTEQLQAALNSRIVIEQAKGAIAQTYQVDVDAAFQLIRGYARRTNRRLSEIAYLVVTDMPSLTDFHQPATRR</sequence>
<keyword evidence="3" id="KW-0805">Transcription regulation</keyword>
<dbReference type="SMART" id="SM00065">
    <property type="entry name" value="GAF"/>
    <property type="match status" value="1"/>
</dbReference>
<proteinExistence type="predicted"/>
<dbReference type="EMBL" id="FZNR01000022">
    <property type="protein sequence ID" value="SNS73313.1"/>
    <property type="molecule type" value="Genomic_DNA"/>
</dbReference>
<dbReference type="Proteomes" id="UP000198415">
    <property type="component" value="Unassembled WGS sequence"/>
</dbReference>
<keyword evidence="2" id="KW-0418">Kinase</keyword>
<dbReference type="InterPro" id="IPR011006">
    <property type="entry name" value="CheY-like_superfamily"/>
</dbReference>
<dbReference type="InterPro" id="IPR003018">
    <property type="entry name" value="GAF"/>
</dbReference>
<keyword evidence="7" id="KW-1185">Reference proteome</keyword>
<dbReference type="SMART" id="SM01012">
    <property type="entry name" value="ANTAR"/>
    <property type="match status" value="1"/>
</dbReference>
<dbReference type="Gene3D" id="1.10.10.10">
    <property type="entry name" value="Winged helix-like DNA-binding domain superfamily/Winged helix DNA-binding domain"/>
    <property type="match status" value="1"/>
</dbReference>
<dbReference type="PIRSF" id="PIRSF036625">
    <property type="entry name" value="GAF_ANTAR"/>
    <property type="match status" value="1"/>
</dbReference>
<dbReference type="InterPro" id="IPR012074">
    <property type="entry name" value="GAF_ANTAR"/>
</dbReference>
<dbReference type="GO" id="GO:0003723">
    <property type="term" value="F:RNA binding"/>
    <property type="evidence" value="ECO:0007669"/>
    <property type="project" value="InterPro"/>
</dbReference>
<keyword evidence="1" id="KW-0808">Transferase</keyword>
<keyword evidence="4" id="KW-0804">Transcription</keyword>
<name>A0A239GXR3_9ACTN</name>
<accession>A0A239GXR3</accession>
<dbReference type="InterPro" id="IPR036388">
    <property type="entry name" value="WH-like_DNA-bd_sf"/>
</dbReference>
<dbReference type="PROSITE" id="PS50921">
    <property type="entry name" value="ANTAR"/>
    <property type="match status" value="1"/>
</dbReference>
<evidence type="ECO:0000256" key="3">
    <source>
        <dbReference type="ARBA" id="ARBA00023015"/>
    </source>
</evidence>
<organism evidence="6 7">
    <name type="scientific">Actinoplanes regularis</name>
    <dbReference type="NCBI Taxonomy" id="52697"/>
    <lineage>
        <taxon>Bacteria</taxon>
        <taxon>Bacillati</taxon>
        <taxon>Actinomycetota</taxon>
        <taxon>Actinomycetes</taxon>
        <taxon>Micromonosporales</taxon>
        <taxon>Micromonosporaceae</taxon>
        <taxon>Actinoplanes</taxon>
    </lineage>
</organism>
<feature type="domain" description="ANTAR" evidence="5">
    <location>
        <begin position="171"/>
        <end position="232"/>
    </location>
</feature>
<dbReference type="SUPFAM" id="SSF55781">
    <property type="entry name" value="GAF domain-like"/>
    <property type="match status" value="1"/>
</dbReference>
<dbReference type="InterPro" id="IPR029016">
    <property type="entry name" value="GAF-like_dom_sf"/>
</dbReference>
<dbReference type="Pfam" id="PF13185">
    <property type="entry name" value="GAF_2"/>
    <property type="match status" value="1"/>
</dbReference>
<dbReference type="Gene3D" id="3.30.450.40">
    <property type="match status" value="1"/>
</dbReference>
<dbReference type="Pfam" id="PF03861">
    <property type="entry name" value="ANTAR"/>
    <property type="match status" value="1"/>
</dbReference>
<protein>
    <submittedName>
        <fullName evidence="6">ANTAR domain-containing protein</fullName>
    </submittedName>
</protein>
<gene>
    <name evidence="6" type="ORF">SAMN06264365_12295</name>
</gene>
<reference evidence="6 7" key="1">
    <citation type="submission" date="2017-06" db="EMBL/GenBank/DDBJ databases">
        <authorList>
            <person name="Kim H.J."/>
            <person name="Triplett B.A."/>
        </authorList>
    </citation>
    <scope>NUCLEOTIDE SEQUENCE [LARGE SCALE GENOMIC DNA]</scope>
    <source>
        <strain evidence="6 7">DSM 43151</strain>
    </source>
</reference>
<dbReference type="AlphaFoldDB" id="A0A239GXR3"/>
<dbReference type="InterPro" id="IPR005561">
    <property type="entry name" value="ANTAR"/>
</dbReference>
<evidence type="ECO:0000313" key="7">
    <source>
        <dbReference type="Proteomes" id="UP000198415"/>
    </source>
</evidence>
<evidence type="ECO:0000256" key="1">
    <source>
        <dbReference type="ARBA" id="ARBA00022679"/>
    </source>
</evidence>
<dbReference type="SUPFAM" id="SSF52172">
    <property type="entry name" value="CheY-like"/>
    <property type="match status" value="1"/>
</dbReference>
<dbReference type="OrthoDB" id="3683444at2"/>
<dbReference type="RefSeq" id="WP_089297886.1">
    <property type="nucleotide sequence ID" value="NZ_BOMU01000100.1"/>
</dbReference>
<dbReference type="GO" id="GO:0016301">
    <property type="term" value="F:kinase activity"/>
    <property type="evidence" value="ECO:0007669"/>
    <property type="project" value="UniProtKB-KW"/>
</dbReference>